<dbReference type="EMBL" id="MU277258">
    <property type="protein sequence ID" value="KAI0056752.1"/>
    <property type="molecule type" value="Genomic_DNA"/>
</dbReference>
<reference evidence="1" key="2">
    <citation type="journal article" date="2022" name="New Phytol.">
        <title>Evolutionary transition to the ectomycorrhizal habit in the genomes of a hyperdiverse lineage of mushroom-forming fungi.</title>
        <authorList>
            <person name="Looney B."/>
            <person name="Miyauchi S."/>
            <person name="Morin E."/>
            <person name="Drula E."/>
            <person name="Courty P.E."/>
            <person name="Kohler A."/>
            <person name="Kuo A."/>
            <person name="LaButti K."/>
            <person name="Pangilinan J."/>
            <person name="Lipzen A."/>
            <person name="Riley R."/>
            <person name="Andreopoulos W."/>
            <person name="He G."/>
            <person name="Johnson J."/>
            <person name="Nolan M."/>
            <person name="Tritt A."/>
            <person name="Barry K.W."/>
            <person name="Grigoriev I.V."/>
            <person name="Nagy L.G."/>
            <person name="Hibbett D."/>
            <person name="Henrissat B."/>
            <person name="Matheny P.B."/>
            <person name="Labbe J."/>
            <person name="Martin F.M."/>
        </authorList>
    </citation>
    <scope>NUCLEOTIDE SEQUENCE</scope>
    <source>
        <strain evidence="1">HHB10654</strain>
    </source>
</reference>
<comment type="caution">
    <text evidence="1">The sequence shown here is derived from an EMBL/GenBank/DDBJ whole genome shotgun (WGS) entry which is preliminary data.</text>
</comment>
<protein>
    <submittedName>
        <fullName evidence="1">Uncharacterized protein</fullName>
    </submittedName>
</protein>
<name>A0ACB8SKH9_9AGAM</name>
<sequence length="73" mass="8539">MAYAIWPPQKQQTTHRPWHRESLVTETRMGSTQEYDMRHTMDKRWSYPDGLVRKSLTDAPKMPCSSTAGMQVL</sequence>
<dbReference type="Proteomes" id="UP000814140">
    <property type="component" value="Unassembled WGS sequence"/>
</dbReference>
<accession>A0ACB8SKH9</accession>
<reference evidence="1" key="1">
    <citation type="submission" date="2021-03" db="EMBL/GenBank/DDBJ databases">
        <authorList>
            <consortium name="DOE Joint Genome Institute"/>
            <person name="Ahrendt S."/>
            <person name="Looney B.P."/>
            <person name="Miyauchi S."/>
            <person name="Morin E."/>
            <person name="Drula E."/>
            <person name="Courty P.E."/>
            <person name="Chicoki N."/>
            <person name="Fauchery L."/>
            <person name="Kohler A."/>
            <person name="Kuo A."/>
            <person name="Labutti K."/>
            <person name="Pangilinan J."/>
            <person name="Lipzen A."/>
            <person name="Riley R."/>
            <person name="Andreopoulos W."/>
            <person name="He G."/>
            <person name="Johnson J."/>
            <person name="Barry K.W."/>
            <person name="Grigoriev I.V."/>
            <person name="Nagy L."/>
            <person name="Hibbett D."/>
            <person name="Henrissat B."/>
            <person name="Matheny P.B."/>
            <person name="Labbe J."/>
            <person name="Martin F."/>
        </authorList>
    </citation>
    <scope>NUCLEOTIDE SEQUENCE</scope>
    <source>
        <strain evidence="1">HHB10654</strain>
    </source>
</reference>
<evidence type="ECO:0000313" key="1">
    <source>
        <dbReference type="EMBL" id="KAI0056752.1"/>
    </source>
</evidence>
<organism evidence="1 2">
    <name type="scientific">Artomyces pyxidatus</name>
    <dbReference type="NCBI Taxonomy" id="48021"/>
    <lineage>
        <taxon>Eukaryota</taxon>
        <taxon>Fungi</taxon>
        <taxon>Dikarya</taxon>
        <taxon>Basidiomycota</taxon>
        <taxon>Agaricomycotina</taxon>
        <taxon>Agaricomycetes</taxon>
        <taxon>Russulales</taxon>
        <taxon>Auriscalpiaceae</taxon>
        <taxon>Artomyces</taxon>
    </lineage>
</organism>
<proteinExistence type="predicted"/>
<keyword evidence="2" id="KW-1185">Reference proteome</keyword>
<evidence type="ECO:0000313" key="2">
    <source>
        <dbReference type="Proteomes" id="UP000814140"/>
    </source>
</evidence>
<gene>
    <name evidence="1" type="ORF">BV25DRAFT_1831842</name>
</gene>